<dbReference type="RefSeq" id="WP_082173485.1">
    <property type="nucleotide sequence ID" value="NZ_LLEI02000091.1"/>
</dbReference>
<dbReference type="GO" id="GO:0004725">
    <property type="term" value="F:protein tyrosine phosphatase activity"/>
    <property type="evidence" value="ECO:0007669"/>
    <property type="project" value="InterPro"/>
</dbReference>
<protein>
    <recommendedName>
        <fullName evidence="2">Protein-tyrosine phosphatase YopH N-terminal domain-containing protein</fullName>
    </recommendedName>
</protein>
<dbReference type="InterPro" id="IPR015103">
    <property type="entry name" value="ProtTyrPase_YopH_N"/>
</dbReference>
<sequence>MALSIQQLHTQVTKLAEHNGDATGKLKGNVAPNTEGRFQGLKVSSGARDTEKTFATEVLKHASNVILNKNEQAELFNSASRFGKNNFVLHQATGGESRFVGLNSDQLTLRDAKVLLEAAMRQQAPPLPPRGATPPPLPPRSATPPPAGGDSTNNASRKYDQQFILDSGSGKSAEGIALKAKSSALKTQSVSLKSNVISIPDNLKGITFNSRVYIVGHCSPGSSSIVSDKGVRITAQDYAKGIAEAITRSKSEYKGKPLVVSVMACNGGSSSSVLVNNRKEALELRADNSRVDIVWPSSSGSGYGCLPKGSTTLAQAQRISNYNPDELHDSFAEKLTQELLELGIVAEVKGRTNVVGRTSESKLEGVRDGVDTFSKKVNGRHHVEGDKVGFIAQGGDINKVVYDYK</sequence>
<reference evidence="3 4" key="1">
    <citation type="journal article" date="2016" name="Syst. Appl. Microbiol.">
        <title>Vibrio bivalvicida sp. nov., a novel larval pathogen for bivalve molluscs reared in a hatchery.</title>
        <authorList>
            <person name="Dubert J."/>
            <person name="Romalde J.L."/>
            <person name="Prado S."/>
            <person name="Barja J.L."/>
        </authorList>
    </citation>
    <scope>NUCLEOTIDE SEQUENCE [LARGE SCALE GENOMIC DNA]</scope>
    <source>
        <strain evidence="3 4">605</strain>
    </source>
</reference>
<feature type="region of interest" description="Disordered" evidence="1">
    <location>
        <begin position="121"/>
        <end position="155"/>
    </location>
</feature>
<gene>
    <name evidence="3" type="ORF">APB76_22265</name>
</gene>
<dbReference type="Pfam" id="PF09013">
    <property type="entry name" value="YopH_N"/>
    <property type="match status" value="1"/>
</dbReference>
<evidence type="ECO:0000313" key="4">
    <source>
        <dbReference type="Proteomes" id="UP000078406"/>
    </source>
</evidence>
<dbReference type="SUPFAM" id="SSF64449">
    <property type="entry name" value="YopH tyrosine phosphatase N-terminal domain"/>
    <property type="match status" value="1"/>
</dbReference>
<feature type="compositionally biased region" description="Pro residues" evidence="1">
    <location>
        <begin position="125"/>
        <end position="147"/>
    </location>
</feature>
<dbReference type="Gene3D" id="3.30.1570.10">
    <property type="entry name" value="Protein-tyrosine phosphatase, YopH, N-terminal domain"/>
    <property type="match status" value="1"/>
</dbReference>
<dbReference type="InterPro" id="IPR038383">
    <property type="entry name" value="CPD_dom_sf"/>
</dbReference>
<dbReference type="Gene3D" id="3.40.50.11050">
    <property type="match status" value="1"/>
</dbReference>
<evidence type="ECO:0000259" key="2">
    <source>
        <dbReference type="Pfam" id="PF09013"/>
    </source>
</evidence>
<dbReference type="EMBL" id="LLEI02000091">
    <property type="protein sequence ID" value="OAJ92085.1"/>
    <property type="molecule type" value="Genomic_DNA"/>
</dbReference>
<proteinExistence type="predicted"/>
<evidence type="ECO:0000256" key="1">
    <source>
        <dbReference type="SAM" id="MobiDB-lite"/>
    </source>
</evidence>
<feature type="domain" description="Protein-tyrosine phosphatase YopH N-terminal" evidence="2">
    <location>
        <begin position="3"/>
        <end position="122"/>
    </location>
</feature>
<name>A0A177XUY4_9VIBR</name>
<evidence type="ECO:0000313" key="3">
    <source>
        <dbReference type="EMBL" id="OAJ92085.1"/>
    </source>
</evidence>
<dbReference type="AlphaFoldDB" id="A0A177XUY4"/>
<accession>A0A177XUY4</accession>
<comment type="caution">
    <text evidence="3">The sequence shown here is derived from an EMBL/GenBank/DDBJ whole genome shotgun (WGS) entry which is preliminary data.</text>
</comment>
<dbReference type="InterPro" id="IPR036484">
    <property type="entry name" value="ProtTyrPase_YopH_N_sf"/>
</dbReference>
<dbReference type="Proteomes" id="UP000078406">
    <property type="component" value="Unassembled WGS sequence"/>
</dbReference>
<organism evidence="3 4">
    <name type="scientific">Vibrio bivalvicida</name>
    <dbReference type="NCBI Taxonomy" id="1276888"/>
    <lineage>
        <taxon>Bacteria</taxon>
        <taxon>Pseudomonadati</taxon>
        <taxon>Pseudomonadota</taxon>
        <taxon>Gammaproteobacteria</taxon>
        <taxon>Vibrionales</taxon>
        <taxon>Vibrionaceae</taxon>
        <taxon>Vibrio</taxon>
        <taxon>Vibrio oreintalis group</taxon>
    </lineage>
</organism>